<accession>A0A1X7MQ98</accession>
<feature type="transmembrane region" description="Helical" evidence="1">
    <location>
        <begin position="116"/>
        <end position="135"/>
    </location>
</feature>
<protein>
    <recommendedName>
        <fullName evidence="4">Membrane protein YfhO</fullName>
    </recommendedName>
</protein>
<dbReference type="STRING" id="1073423.SAMN04488700_0368"/>
<dbReference type="EMBL" id="FXBJ01000002">
    <property type="protein sequence ID" value="SMH26982.1"/>
    <property type="molecule type" value="Genomic_DNA"/>
</dbReference>
<keyword evidence="1" id="KW-0472">Membrane</keyword>
<dbReference type="AlphaFoldDB" id="A0A1X7MQ98"/>
<reference evidence="2 3" key="1">
    <citation type="submission" date="2017-04" db="EMBL/GenBank/DDBJ databases">
        <authorList>
            <person name="Afonso C.L."/>
            <person name="Miller P.J."/>
            <person name="Scott M.A."/>
            <person name="Spackman E."/>
            <person name="Goraichik I."/>
            <person name="Dimitrov K.M."/>
            <person name="Suarez D.L."/>
            <person name="Swayne D.E."/>
        </authorList>
    </citation>
    <scope>NUCLEOTIDE SEQUENCE [LARGE SCALE GENOMIC DNA]</scope>
    <source>
        <strain evidence="2 3">LMG26642</strain>
    </source>
</reference>
<feature type="transmembrane region" description="Helical" evidence="1">
    <location>
        <begin position="208"/>
        <end position="230"/>
    </location>
</feature>
<name>A0A1X7MQ98_9LACT</name>
<evidence type="ECO:0000256" key="1">
    <source>
        <dbReference type="SAM" id="Phobius"/>
    </source>
</evidence>
<dbReference type="Proteomes" id="UP000193435">
    <property type="component" value="Unassembled WGS sequence"/>
</dbReference>
<evidence type="ECO:0000313" key="2">
    <source>
        <dbReference type="EMBL" id="SMH26982.1"/>
    </source>
</evidence>
<feature type="transmembrane region" description="Helical" evidence="1">
    <location>
        <begin position="327"/>
        <end position="345"/>
    </location>
</feature>
<gene>
    <name evidence="2" type="ORF">SAMN04488700_0368</name>
</gene>
<evidence type="ECO:0008006" key="4">
    <source>
        <dbReference type="Google" id="ProtNLM"/>
    </source>
</evidence>
<proteinExistence type="predicted"/>
<feature type="transmembrane region" description="Helical" evidence="1">
    <location>
        <begin position="257"/>
        <end position="275"/>
    </location>
</feature>
<keyword evidence="1" id="KW-0812">Transmembrane</keyword>
<feature type="transmembrane region" description="Helical" evidence="1">
    <location>
        <begin position="524"/>
        <end position="545"/>
    </location>
</feature>
<feature type="transmembrane region" description="Helical" evidence="1">
    <location>
        <begin position="287"/>
        <end position="307"/>
    </location>
</feature>
<keyword evidence="3" id="KW-1185">Reference proteome</keyword>
<feature type="transmembrane region" description="Helical" evidence="1">
    <location>
        <begin position="168"/>
        <end position="196"/>
    </location>
</feature>
<evidence type="ECO:0000313" key="3">
    <source>
        <dbReference type="Proteomes" id="UP000193435"/>
    </source>
</evidence>
<feature type="transmembrane region" description="Helical" evidence="1">
    <location>
        <begin position="85"/>
        <end position="107"/>
    </location>
</feature>
<organism evidence="2 3">
    <name type="scientific">Carnobacterium iners</name>
    <dbReference type="NCBI Taxonomy" id="1073423"/>
    <lineage>
        <taxon>Bacteria</taxon>
        <taxon>Bacillati</taxon>
        <taxon>Bacillota</taxon>
        <taxon>Bacilli</taxon>
        <taxon>Lactobacillales</taxon>
        <taxon>Carnobacteriaceae</taxon>
        <taxon>Carnobacterium</taxon>
    </lineage>
</organism>
<sequence length="554" mass="64710">MGIIIIIATLLIAPQVIMETMIIGSDSIFHFNRFYDTASQIRNGNFQYFIHMYGFQQSGRIVNALYGPMMAYFQGLLVLISPSWFAYQVLSNFILYLVAGLSMYLFLRISSIKKEISLFSSILFMTTFSVQYWIIRQGFSGWGAAFLPLCLLPIIQFKKNNTFNFLEVGFFVALMTQIHLFTALVVVLIYFAYFVVLFFKKNINKIKLLFSLFCAVLFYLLLTLNIWYSILTIHEGNTLNPPFINKTIYLNTITANSYHWLFSPFPLFLIIVLKVCYDNKMWKSYDVFDKATSFLIFLFFLLTTNAIPWKFLSTNRLLGVDFIQFPFRFFVPFTVLLLLSFAKNLNTSFLSSEKKTWLKSILVLSLIQVLLMTIFVSFRWKSNEPVLASRHQFLFTDSPDLLKQSFFNRDKSLSLELVQKSTPDYLPIYFHDDSNKYVEYEKYILDENKKYKKNIEKNSIIISWEGESLEERNIPIIVYQNTNIFYNTKKLTANDMQLTSIGTPIVKDEKGRNVMTISYGKTKYFSSILLITVITWVSYAVYKILNLVKKINKC</sequence>
<feature type="transmembrane region" description="Helical" evidence="1">
    <location>
        <begin position="357"/>
        <end position="378"/>
    </location>
</feature>
<keyword evidence="1" id="KW-1133">Transmembrane helix</keyword>